<proteinExistence type="predicted"/>
<evidence type="ECO:0000313" key="1">
    <source>
        <dbReference type="EMBL" id="DAF86823.1"/>
    </source>
</evidence>
<name>A0A8S5TXD0_9CAUD</name>
<organism evidence="1">
    <name type="scientific">Siphoviridae sp. ctvuW5</name>
    <dbReference type="NCBI Taxonomy" id="2825725"/>
    <lineage>
        <taxon>Viruses</taxon>
        <taxon>Duplodnaviria</taxon>
        <taxon>Heunggongvirae</taxon>
        <taxon>Uroviricota</taxon>
        <taxon>Caudoviricetes</taxon>
    </lineage>
</organism>
<protein>
    <submittedName>
        <fullName evidence="1">Uncharacterized protein</fullName>
    </submittedName>
</protein>
<sequence length="63" mass="7402">MGKEKRTICYATNRKDEIARIQAEYSLPAGYNINREVECMLSKDDIKNLQEEVKKGLIEIRRK</sequence>
<accession>A0A8S5TXD0</accession>
<reference evidence="1" key="1">
    <citation type="journal article" date="2021" name="Proc. Natl. Acad. Sci. U.S.A.">
        <title>A Catalog of Tens of Thousands of Viruses from Human Metagenomes Reveals Hidden Associations with Chronic Diseases.</title>
        <authorList>
            <person name="Tisza M.J."/>
            <person name="Buck C.B."/>
        </authorList>
    </citation>
    <scope>NUCLEOTIDE SEQUENCE</scope>
    <source>
        <strain evidence="1">CtvuW5</strain>
    </source>
</reference>
<dbReference type="EMBL" id="BK015953">
    <property type="protein sequence ID" value="DAF86823.1"/>
    <property type="molecule type" value="Genomic_DNA"/>
</dbReference>